<dbReference type="Proteomes" id="UP001569428">
    <property type="component" value="Unassembled WGS sequence"/>
</dbReference>
<evidence type="ECO:0000313" key="3">
    <source>
        <dbReference type="Proteomes" id="UP001569428"/>
    </source>
</evidence>
<keyword evidence="2" id="KW-0808">Transferase</keyword>
<gene>
    <name evidence="2" type="ORF">ACCI49_11940</name>
</gene>
<keyword evidence="3" id="KW-1185">Reference proteome</keyword>
<dbReference type="GO" id="GO:0016746">
    <property type="term" value="F:acyltransferase activity"/>
    <property type="evidence" value="ECO:0007669"/>
    <property type="project" value="UniProtKB-KW"/>
</dbReference>
<organism evidence="2 3">
    <name type="scientific">Microbulbifer epialgicus</name>
    <dbReference type="NCBI Taxonomy" id="393907"/>
    <lineage>
        <taxon>Bacteria</taxon>
        <taxon>Pseudomonadati</taxon>
        <taxon>Pseudomonadota</taxon>
        <taxon>Gammaproteobacteria</taxon>
        <taxon>Cellvibrionales</taxon>
        <taxon>Microbulbiferaceae</taxon>
        <taxon>Microbulbifer</taxon>
    </lineage>
</organism>
<dbReference type="Gene3D" id="3.40.630.30">
    <property type="match status" value="1"/>
</dbReference>
<dbReference type="Pfam" id="PF00583">
    <property type="entry name" value="Acetyltransf_1"/>
    <property type="match status" value="1"/>
</dbReference>
<dbReference type="EMBL" id="JBGMEK010000023">
    <property type="protein sequence ID" value="MFA0811632.1"/>
    <property type="molecule type" value="Genomic_DNA"/>
</dbReference>
<evidence type="ECO:0000313" key="2">
    <source>
        <dbReference type="EMBL" id="MFA0811632.1"/>
    </source>
</evidence>
<proteinExistence type="predicted"/>
<evidence type="ECO:0000259" key="1">
    <source>
        <dbReference type="PROSITE" id="PS51186"/>
    </source>
</evidence>
<dbReference type="InterPro" id="IPR016181">
    <property type="entry name" value="Acyl_CoA_acyltransferase"/>
</dbReference>
<dbReference type="EC" id="2.3.1.-" evidence="2"/>
<keyword evidence="2" id="KW-0012">Acyltransferase</keyword>
<protein>
    <submittedName>
        <fullName evidence="2">GNAT family N-acetyltransferase</fullName>
        <ecNumber evidence="2">2.3.1.-</ecNumber>
    </submittedName>
</protein>
<accession>A0ABV4P016</accession>
<dbReference type="SUPFAM" id="SSF55729">
    <property type="entry name" value="Acyl-CoA N-acyltransferases (Nat)"/>
    <property type="match status" value="1"/>
</dbReference>
<dbReference type="CDD" id="cd04301">
    <property type="entry name" value="NAT_SF"/>
    <property type="match status" value="1"/>
</dbReference>
<comment type="caution">
    <text evidence="2">The sequence shown here is derived from an EMBL/GenBank/DDBJ whole genome shotgun (WGS) entry which is preliminary data.</text>
</comment>
<feature type="domain" description="N-acetyltransferase" evidence="1">
    <location>
        <begin position="3"/>
        <end position="146"/>
    </location>
</feature>
<dbReference type="InterPro" id="IPR000182">
    <property type="entry name" value="GNAT_dom"/>
</dbReference>
<reference evidence="2 3" key="1">
    <citation type="submission" date="2024-08" db="EMBL/GenBank/DDBJ databases">
        <authorList>
            <person name="Ishaq N."/>
        </authorList>
    </citation>
    <scope>NUCLEOTIDE SEQUENCE [LARGE SCALE GENOMIC DNA]</scope>
    <source>
        <strain evidence="2 3">DSM 18651</strain>
    </source>
</reference>
<dbReference type="PROSITE" id="PS51186">
    <property type="entry name" value="GNAT"/>
    <property type="match status" value="1"/>
</dbReference>
<dbReference type="RefSeq" id="WP_371839218.1">
    <property type="nucleotide sequence ID" value="NZ_JBGMEK010000023.1"/>
</dbReference>
<sequence>MATSLRLITKDNYEAVCDLDVALEQQEYVACNLWSLVEAQFNTGYETRAIYFGENPVGFFMWVKENHEKMSIWRFMVDQKYQQKGIGRAALKLALHEIRQPPNIKQIKICYNPKNPVAKDFYSSFGFVEVGIDDDNEDMLAIIDLSNTEVQVEPCTYQ</sequence>
<name>A0ABV4P016_9GAMM</name>